<dbReference type="SUPFAM" id="SSF46785">
    <property type="entry name" value="Winged helix' DNA-binding domain"/>
    <property type="match status" value="1"/>
</dbReference>
<organism evidence="5 6">
    <name type="scientific">Latimeria chalumnae</name>
    <name type="common">Coelacanth</name>
    <dbReference type="NCBI Taxonomy" id="7897"/>
    <lineage>
        <taxon>Eukaryota</taxon>
        <taxon>Metazoa</taxon>
        <taxon>Chordata</taxon>
        <taxon>Craniata</taxon>
        <taxon>Vertebrata</taxon>
        <taxon>Euteleostomi</taxon>
        <taxon>Coelacanthiformes</taxon>
        <taxon>Coelacanthidae</taxon>
        <taxon>Latimeria</taxon>
    </lineage>
</organism>
<dbReference type="PROSITE" id="PS50212">
    <property type="entry name" value="RASGEF_NTER"/>
    <property type="match status" value="1"/>
</dbReference>
<dbReference type="GO" id="GO:0035556">
    <property type="term" value="P:intracellular signal transduction"/>
    <property type="evidence" value="ECO:0007669"/>
    <property type="project" value="InterPro"/>
</dbReference>
<dbReference type="Gene3D" id="1.10.8.1240">
    <property type="match status" value="1"/>
</dbReference>
<dbReference type="PANTHER" id="PTHR23011">
    <property type="entry name" value="CYCLIC NUCLEOTIDE-BINDING DOMAIN CONTAINING PROTEIN"/>
    <property type="match status" value="1"/>
</dbReference>
<dbReference type="Gene3D" id="2.60.120.10">
    <property type="entry name" value="Jelly Rolls"/>
    <property type="match status" value="1"/>
</dbReference>
<dbReference type="OMA" id="XESHQRA"/>
<reference evidence="5" key="3">
    <citation type="submission" date="2025-09" db="UniProtKB">
        <authorList>
            <consortium name="Ensembl"/>
        </authorList>
    </citation>
    <scope>IDENTIFICATION</scope>
</reference>
<dbReference type="InterPro" id="IPR036388">
    <property type="entry name" value="WH-like_DNA-bd_sf"/>
</dbReference>
<dbReference type="InterPro" id="IPR023578">
    <property type="entry name" value="Ras_GEF_dom_sf"/>
</dbReference>
<evidence type="ECO:0000259" key="2">
    <source>
        <dbReference type="PROSITE" id="PS50042"/>
    </source>
</evidence>
<dbReference type="SMART" id="SM00100">
    <property type="entry name" value="cNMP"/>
    <property type="match status" value="1"/>
</dbReference>
<keyword evidence="1" id="KW-0344">Guanine-nucleotide releasing factor</keyword>
<evidence type="ECO:0000313" key="6">
    <source>
        <dbReference type="Proteomes" id="UP000008672"/>
    </source>
</evidence>
<dbReference type="CDD" id="cd04437">
    <property type="entry name" value="DEP_Epac"/>
    <property type="match status" value="1"/>
</dbReference>
<accession>H2ZRU5</accession>
<dbReference type="PROSITE" id="PS50186">
    <property type="entry name" value="DEP"/>
    <property type="match status" value="1"/>
</dbReference>
<evidence type="ECO:0000259" key="3">
    <source>
        <dbReference type="PROSITE" id="PS50186"/>
    </source>
</evidence>
<dbReference type="Gene3D" id="1.20.870.10">
    <property type="entry name" value="Son of sevenless (SoS) protein Chain: S domain 1"/>
    <property type="match status" value="1"/>
</dbReference>
<dbReference type="InterPro" id="IPR018490">
    <property type="entry name" value="cNMP-bd_dom_sf"/>
</dbReference>
<sequence>FSVVFQTPLPLPLESAETMKRVTSEKVLKAGKVLLNTLLTHTSSLIRDRKHHLKNYRQCCTGKELVDWLIRLNPSIQSRSQAIGVWQVLLDEGFLAHVKRDLNFQDKDNQFYRFLEADLMTEQTANEKDSEEELQESLTLLTQMGPDALLTMILRKSPGQRTAEELELIFEELLHIKAVAHLSNSVKRELASVLEFESHAKAETVLFSQGDKGTSWYIIWKGSVNVLTHGKGLVTTLSEGDDFGQLALVNDAPRSATIILREDNCHFLRVHKQDFIRILKDVEAKTIRLKEHGKVVLVLERGPQGGATTAQGASPTIDKYTVLAGTPEKILEHLLENMRPDSSFSDTSDSFVGDFLLTHNVFMPTSQFCPALLHQY</sequence>
<protein>
    <submittedName>
        <fullName evidence="5">Rap guanine nucleotide exchange factor (GEF) 3</fullName>
    </submittedName>
</protein>
<dbReference type="PROSITE" id="PS50042">
    <property type="entry name" value="CNMP_BINDING_3"/>
    <property type="match status" value="1"/>
</dbReference>
<dbReference type="AlphaFoldDB" id="H2ZRU5"/>
<dbReference type="STRING" id="7897.ENSLACP00000000116"/>
<name>H2ZRU5_LATCH</name>
<keyword evidence="6" id="KW-1185">Reference proteome</keyword>
<evidence type="ECO:0000259" key="4">
    <source>
        <dbReference type="PROSITE" id="PS50212"/>
    </source>
</evidence>
<dbReference type="SUPFAM" id="SSF48366">
    <property type="entry name" value="Ras GEF"/>
    <property type="match status" value="1"/>
</dbReference>
<feature type="domain" description="Cyclic nucleotide-binding" evidence="2">
    <location>
        <begin position="178"/>
        <end position="279"/>
    </location>
</feature>
<dbReference type="InterPro" id="IPR036390">
    <property type="entry name" value="WH_DNA-bd_sf"/>
</dbReference>
<proteinExistence type="predicted"/>
<dbReference type="Proteomes" id="UP000008672">
    <property type="component" value="Unassembled WGS sequence"/>
</dbReference>
<evidence type="ECO:0000256" key="1">
    <source>
        <dbReference type="PROSITE-ProRule" id="PRU00135"/>
    </source>
</evidence>
<dbReference type="FunFam" id="1.10.8.1240:FF:000001">
    <property type="entry name" value="Rap guanine nucleotide exchange factor (GEF) 4"/>
    <property type="match status" value="1"/>
</dbReference>
<dbReference type="Gene3D" id="1.10.10.10">
    <property type="entry name" value="Winged helix-like DNA-binding domain superfamily/Winged helix DNA-binding domain"/>
    <property type="match status" value="1"/>
</dbReference>
<feature type="domain" description="N-terminal Ras-GEF" evidence="4">
    <location>
        <begin position="318"/>
        <end position="376"/>
    </location>
</feature>
<evidence type="ECO:0000313" key="5">
    <source>
        <dbReference type="Ensembl" id="ENSLACP00000000116.1"/>
    </source>
</evidence>
<dbReference type="InterPro" id="IPR000591">
    <property type="entry name" value="DEP_dom"/>
</dbReference>
<dbReference type="HOGENOM" id="CLU_032133_0_0_1"/>
<dbReference type="GO" id="GO:0005085">
    <property type="term" value="F:guanyl-nucleotide exchange factor activity"/>
    <property type="evidence" value="ECO:0007669"/>
    <property type="project" value="UniProtKB-KW"/>
</dbReference>
<dbReference type="InterPro" id="IPR014710">
    <property type="entry name" value="RmlC-like_jellyroll"/>
</dbReference>
<dbReference type="PRINTS" id="PR00103">
    <property type="entry name" value="CAMPKINASE"/>
</dbReference>
<dbReference type="InterPro" id="IPR000651">
    <property type="entry name" value="Ras-like_Gua-exchang_fac_N"/>
</dbReference>
<feature type="domain" description="DEP" evidence="3">
    <location>
        <begin position="40"/>
        <end position="116"/>
    </location>
</feature>
<dbReference type="Ensembl" id="ENSLACT00000000117.1">
    <property type="protein sequence ID" value="ENSLACP00000000116.1"/>
    <property type="gene ID" value="ENSLACG00000000103.1"/>
</dbReference>
<reference evidence="6" key="1">
    <citation type="submission" date="2011-08" db="EMBL/GenBank/DDBJ databases">
        <title>The draft genome of Latimeria chalumnae.</title>
        <authorList>
            <person name="Di Palma F."/>
            <person name="Alfoldi J."/>
            <person name="Johnson J."/>
            <person name="Berlin A."/>
            <person name="Gnerre S."/>
            <person name="Jaffe D."/>
            <person name="MacCallum I."/>
            <person name="Young S."/>
            <person name="Walker B.J."/>
            <person name="Lander E."/>
            <person name="Lindblad-Toh K."/>
        </authorList>
    </citation>
    <scope>NUCLEOTIDE SEQUENCE [LARGE SCALE GENOMIC DNA]</scope>
    <source>
        <strain evidence="6">Wild caught</strain>
    </source>
</reference>
<dbReference type="SUPFAM" id="SSF51206">
    <property type="entry name" value="cAMP-binding domain-like"/>
    <property type="match status" value="1"/>
</dbReference>
<dbReference type="GeneTree" id="ENSGT00940000159931"/>
<dbReference type="InParanoid" id="H2ZRU5"/>
<dbReference type="SMART" id="SM00049">
    <property type="entry name" value="DEP"/>
    <property type="match status" value="1"/>
</dbReference>
<dbReference type="EMBL" id="AFYH01272370">
    <property type="status" value="NOT_ANNOTATED_CDS"/>
    <property type="molecule type" value="Genomic_DNA"/>
</dbReference>
<reference evidence="5" key="2">
    <citation type="submission" date="2025-08" db="UniProtKB">
        <authorList>
            <consortium name="Ensembl"/>
        </authorList>
    </citation>
    <scope>IDENTIFICATION</scope>
</reference>
<dbReference type="Pfam" id="PF00027">
    <property type="entry name" value="cNMP_binding"/>
    <property type="match status" value="1"/>
</dbReference>
<dbReference type="Pfam" id="PF00610">
    <property type="entry name" value="DEP"/>
    <property type="match status" value="1"/>
</dbReference>
<dbReference type="eggNOG" id="KOG2378">
    <property type="taxonomic scope" value="Eukaryota"/>
</dbReference>
<dbReference type="Pfam" id="PF00618">
    <property type="entry name" value="RasGEF_N"/>
    <property type="match status" value="1"/>
</dbReference>
<dbReference type="PANTHER" id="PTHR23011:SF28">
    <property type="entry name" value="CYCLIC NUCLEOTIDE-BINDING DOMAIN CONTAINING PROTEIN"/>
    <property type="match status" value="1"/>
</dbReference>
<dbReference type="CDD" id="cd00038">
    <property type="entry name" value="CAP_ED"/>
    <property type="match status" value="1"/>
</dbReference>
<dbReference type="InterPro" id="IPR000595">
    <property type="entry name" value="cNMP-bd_dom"/>
</dbReference>